<comment type="caution">
    <text evidence="18">The sequence shown here is derived from an EMBL/GenBank/DDBJ whole genome shotgun (WGS) entry which is preliminary data.</text>
</comment>
<name>A0A953J6G1_9BACT</name>
<comment type="catalytic activity">
    <reaction evidence="14">
        <text>pyruvate + ATP + H2O = phosphoenolpyruvate + AMP + phosphate + 2 H(+)</text>
        <dbReference type="Rhea" id="RHEA:11364"/>
        <dbReference type="ChEBI" id="CHEBI:15361"/>
        <dbReference type="ChEBI" id="CHEBI:15377"/>
        <dbReference type="ChEBI" id="CHEBI:15378"/>
        <dbReference type="ChEBI" id="CHEBI:30616"/>
        <dbReference type="ChEBI" id="CHEBI:43474"/>
        <dbReference type="ChEBI" id="CHEBI:58702"/>
        <dbReference type="ChEBI" id="CHEBI:456215"/>
        <dbReference type="EC" id="2.7.9.2"/>
    </reaction>
</comment>
<dbReference type="Gene3D" id="3.50.30.10">
    <property type="entry name" value="Phosphohistidine domain"/>
    <property type="match status" value="1"/>
</dbReference>
<evidence type="ECO:0000256" key="3">
    <source>
        <dbReference type="ARBA" id="ARBA00004742"/>
    </source>
</evidence>
<dbReference type="EC" id="2.7.9.2" evidence="5"/>
<dbReference type="InterPro" id="IPR006319">
    <property type="entry name" value="PEP_synth"/>
</dbReference>
<keyword evidence="11" id="KW-0067">ATP-binding</keyword>
<dbReference type="InterPro" id="IPR008279">
    <property type="entry name" value="PEP-util_enz_mobile_dom"/>
</dbReference>
<evidence type="ECO:0000259" key="16">
    <source>
        <dbReference type="Pfam" id="PF01326"/>
    </source>
</evidence>
<dbReference type="Pfam" id="PF01326">
    <property type="entry name" value="PPDK_N"/>
    <property type="match status" value="1"/>
</dbReference>
<evidence type="ECO:0000256" key="13">
    <source>
        <dbReference type="ARBA" id="ARBA00033470"/>
    </source>
</evidence>
<dbReference type="Gene3D" id="3.30.1490.20">
    <property type="entry name" value="ATP-grasp fold, A domain"/>
    <property type="match status" value="1"/>
</dbReference>
<dbReference type="SUPFAM" id="SSF56059">
    <property type="entry name" value="Glutathione synthetase ATP-binding domain-like"/>
    <property type="match status" value="1"/>
</dbReference>
<accession>A0A953J6G1</accession>
<evidence type="ECO:0000256" key="14">
    <source>
        <dbReference type="ARBA" id="ARBA00047700"/>
    </source>
</evidence>
<evidence type="ECO:0000313" key="18">
    <source>
        <dbReference type="EMBL" id="MBZ0155487.1"/>
    </source>
</evidence>
<evidence type="ECO:0000313" key="19">
    <source>
        <dbReference type="Proteomes" id="UP000705867"/>
    </source>
</evidence>
<evidence type="ECO:0000256" key="6">
    <source>
        <dbReference type="ARBA" id="ARBA00021623"/>
    </source>
</evidence>
<comment type="function">
    <text evidence="2">Catalyzes the phosphorylation of pyruvate to phosphoenolpyruvate.</text>
</comment>
<dbReference type="AlphaFoldDB" id="A0A953J6G1"/>
<feature type="domain" description="Pyruvate phosphate dikinase AMP/ATP-binding" evidence="16">
    <location>
        <begin position="132"/>
        <end position="439"/>
    </location>
</feature>
<proteinExistence type="inferred from homology"/>
<dbReference type="InterPro" id="IPR036637">
    <property type="entry name" value="Phosphohistidine_dom_sf"/>
</dbReference>
<comment type="cofactor">
    <cofactor evidence="1">
        <name>Mg(2+)</name>
        <dbReference type="ChEBI" id="CHEBI:18420"/>
    </cofactor>
</comment>
<evidence type="ECO:0000256" key="1">
    <source>
        <dbReference type="ARBA" id="ARBA00001946"/>
    </source>
</evidence>
<dbReference type="PANTHER" id="PTHR43030:SF1">
    <property type="entry name" value="PHOSPHOENOLPYRUVATE SYNTHASE"/>
    <property type="match status" value="1"/>
</dbReference>
<evidence type="ECO:0000256" key="9">
    <source>
        <dbReference type="ARBA" id="ARBA00022741"/>
    </source>
</evidence>
<dbReference type="PANTHER" id="PTHR43030">
    <property type="entry name" value="PHOSPHOENOLPYRUVATE SYNTHASE"/>
    <property type="match status" value="1"/>
</dbReference>
<dbReference type="InterPro" id="IPR013815">
    <property type="entry name" value="ATP_grasp_subdomain_1"/>
</dbReference>
<evidence type="ECO:0000256" key="7">
    <source>
        <dbReference type="ARBA" id="ARBA00022679"/>
    </source>
</evidence>
<feature type="domain" description="PEP-utilising enzyme mobile" evidence="15">
    <location>
        <begin position="481"/>
        <end position="550"/>
    </location>
</feature>
<organism evidence="18 19">
    <name type="scientific">Candidatus Nitrobium versatile</name>
    <dbReference type="NCBI Taxonomy" id="2884831"/>
    <lineage>
        <taxon>Bacteria</taxon>
        <taxon>Pseudomonadati</taxon>
        <taxon>Nitrospirota</taxon>
        <taxon>Nitrospiria</taxon>
        <taxon>Nitrospirales</taxon>
        <taxon>Nitrospiraceae</taxon>
        <taxon>Candidatus Nitrobium</taxon>
    </lineage>
</organism>
<evidence type="ECO:0000256" key="8">
    <source>
        <dbReference type="ARBA" id="ARBA00022723"/>
    </source>
</evidence>
<keyword evidence="10" id="KW-0418">Kinase</keyword>
<keyword evidence="8" id="KW-0479">Metal-binding</keyword>
<keyword evidence="7" id="KW-0808">Transferase</keyword>
<dbReference type="Proteomes" id="UP000705867">
    <property type="component" value="Unassembled WGS sequence"/>
</dbReference>
<comment type="similarity">
    <text evidence="4">Belongs to the PEP-utilizing enzyme family.</text>
</comment>
<reference evidence="18" key="1">
    <citation type="journal article" date="2021" name="bioRxiv">
        <title>Unraveling nitrogen, sulfur and carbon metabolic pathways and microbial community transcriptional responses to substrate deprivation and toxicity stresses in a bioreactor mimicking anoxic brackish coastal sediment conditions.</title>
        <authorList>
            <person name="Martins P.D."/>
            <person name="Echeveste M.J."/>
            <person name="Arshad A."/>
            <person name="Kurth J."/>
            <person name="Ouboter H."/>
            <person name="Jetten M.S.M."/>
            <person name="Welte C.U."/>
        </authorList>
    </citation>
    <scope>NUCLEOTIDE SEQUENCE</scope>
    <source>
        <strain evidence="18">MAG_39</strain>
    </source>
</reference>
<gene>
    <name evidence="18" type="ORF">K8I29_04625</name>
</gene>
<comment type="pathway">
    <text evidence="3">Carbohydrate biosynthesis; gluconeogenesis.</text>
</comment>
<evidence type="ECO:0000256" key="2">
    <source>
        <dbReference type="ARBA" id="ARBA00002988"/>
    </source>
</evidence>
<evidence type="ECO:0000256" key="4">
    <source>
        <dbReference type="ARBA" id="ARBA00007837"/>
    </source>
</evidence>
<dbReference type="Gene3D" id="3.30.470.20">
    <property type="entry name" value="ATP-grasp fold, B domain"/>
    <property type="match status" value="1"/>
</dbReference>
<dbReference type="GO" id="GO:0008986">
    <property type="term" value="F:pyruvate, water dikinase activity"/>
    <property type="evidence" value="ECO:0007669"/>
    <property type="project" value="UniProtKB-EC"/>
</dbReference>
<evidence type="ECO:0000256" key="12">
    <source>
        <dbReference type="ARBA" id="ARBA00022842"/>
    </source>
</evidence>
<keyword evidence="9" id="KW-0547">Nucleotide-binding</keyword>
<dbReference type="GO" id="GO:0005524">
    <property type="term" value="F:ATP binding"/>
    <property type="evidence" value="ECO:0007669"/>
    <property type="project" value="UniProtKB-KW"/>
</dbReference>
<keyword evidence="18" id="KW-0670">Pyruvate</keyword>
<protein>
    <recommendedName>
        <fullName evidence="6">Phosphoenolpyruvate synthase</fullName>
        <ecNumber evidence="5">2.7.9.2</ecNumber>
    </recommendedName>
    <alternativeName>
        <fullName evidence="13">Pyruvate, water dikinase</fullName>
    </alternativeName>
</protein>
<sequence length="1060" mass="118004">MKRIIGIFSQKRKCLPLTEVQGGAGAKYHNFKHLLRHNHAALTAIADMEQLYYSGKPFSLTMVRIKYEELLESVTGVIRSLEALSGRSLSPLVHTVERIDEELFRNFNPNCTITTRNLVLPLEEITPEMKGMVGAKAANLAVMKNVLGLPVPNGFSVTAYAFEKFIAENRLLRPIKEELSHILSSSPEAIERAARRLREMVLEGKVPSPIEEEILRAYERIGAGSGREVRIAMRSSAVGEDTEATFAGQYETVLNVKRKDLIDAYKTVLASKYSARAIAYRMQYGLDDRETPMCVVGIEMVDSKASGVLYSVDPALRRSCPVKINSLWGVGEHLVDGSASPDVFIVDRIEKNICERHIARKESRLVSPEEGGTLLVRVPEEERERPSLDEGTVIRLANYGLLLEEFFEMPQDVEWALDGKGDLYLLQSRPLHLPDLTADETARREYEGHPVLLAQGRTASPGIATGKIFVVEREEDLSRVPRDAILVSKTASPHYATVIGRIRGMITDVGSVTSHMSSVAREFGIPAIVDAGSATSLLANGEVVTMHATTATVYKGIVEALVQEMRPAKKLIFDSPLHRRMRGILDRISPLHLTDTADPSFSPEGCRTYHDVIRYTHEMAVREMFGISGERERAGEAVKMSSTLPLQLRLVDLGGGLREGLTTCDTITPDCVESVPMKAVWRGFTHPGVSWAGTMSLDGETLISRLAVTATSELGEPDDGESYAVLSRDYLNLSARFAYHFATLDTLCGENSTQNYISLQFSGGAGSYYGRSLRIQLMGEILERLGFSVSLKGDLLEAYLARYDRASLEERLDLLGRLLASSRLLDMTLSNQEEIETYTEAFFAGEYNFLAKKRSDELRNFYVQAGYWRRVEENGHVFCLQDGSRWGRKLASEISGIMGKVVGGVYRDFLDTIEAYYYFPLAILKNCELEGGAVSVRIKPVRGNIDRAGGIAFGIRNTDNYFVLRTNALEGNVVLFEYINGRRLQRSATSKRVRTGEWHLLRVEIAGKSIRGFYNGEPVLEYTTETPLKGFAGLWTKSDSVVCFDEFTIETEGEKRNIGF</sequence>
<dbReference type="Gene3D" id="2.60.120.560">
    <property type="entry name" value="Exo-inulinase, domain 1"/>
    <property type="match status" value="1"/>
</dbReference>
<dbReference type="Pfam" id="PF00391">
    <property type="entry name" value="PEP-utilizers"/>
    <property type="match status" value="1"/>
</dbReference>
<dbReference type="InterPro" id="IPR002192">
    <property type="entry name" value="PPDK_AMP/ATP-bd"/>
</dbReference>
<dbReference type="Pfam" id="PF21708">
    <property type="entry name" value="Glyco_hydro_59_C"/>
    <property type="match status" value="1"/>
</dbReference>
<evidence type="ECO:0000256" key="11">
    <source>
        <dbReference type="ARBA" id="ARBA00022840"/>
    </source>
</evidence>
<evidence type="ECO:0000256" key="5">
    <source>
        <dbReference type="ARBA" id="ARBA00011996"/>
    </source>
</evidence>
<dbReference type="EMBL" id="JAIOIV010000034">
    <property type="protein sequence ID" value="MBZ0155487.1"/>
    <property type="molecule type" value="Genomic_DNA"/>
</dbReference>
<keyword evidence="12" id="KW-0460">Magnesium</keyword>
<dbReference type="GO" id="GO:0046872">
    <property type="term" value="F:metal ion binding"/>
    <property type="evidence" value="ECO:0007669"/>
    <property type="project" value="UniProtKB-KW"/>
</dbReference>
<reference evidence="18" key="2">
    <citation type="submission" date="2021-08" db="EMBL/GenBank/DDBJ databases">
        <authorList>
            <person name="Dalcin Martins P."/>
        </authorList>
    </citation>
    <scope>NUCLEOTIDE SEQUENCE</scope>
    <source>
        <strain evidence="18">MAG_39</strain>
    </source>
</reference>
<dbReference type="SUPFAM" id="SSF52009">
    <property type="entry name" value="Phosphohistidine domain"/>
    <property type="match status" value="1"/>
</dbReference>
<evidence type="ECO:0000259" key="15">
    <source>
        <dbReference type="Pfam" id="PF00391"/>
    </source>
</evidence>
<dbReference type="InterPro" id="IPR049162">
    <property type="entry name" value="GH59_C"/>
</dbReference>
<evidence type="ECO:0000256" key="10">
    <source>
        <dbReference type="ARBA" id="ARBA00022777"/>
    </source>
</evidence>
<evidence type="ECO:0000259" key="17">
    <source>
        <dbReference type="Pfam" id="PF21708"/>
    </source>
</evidence>
<feature type="domain" description="Glycosyl hydrolase family 59 C-terminal lectin" evidence="17">
    <location>
        <begin position="970"/>
        <end position="1051"/>
    </location>
</feature>